<dbReference type="EMBL" id="OX465079">
    <property type="protein sequence ID" value="CAI9276159.1"/>
    <property type="molecule type" value="Genomic_DNA"/>
</dbReference>
<dbReference type="Proteomes" id="UP001177003">
    <property type="component" value="Chromosome 3"/>
</dbReference>
<feature type="compositionally biased region" description="Basic and acidic residues" evidence="1">
    <location>
        <begin position="133"/>
        <end position="145"/>
    </location>
</feature>
<sequence>MNQGRRTKRARSEGLVGAAYDSSVVTDHEEDRRHRGISQAANPFLSDRWRRGYLWGLTRPKGKMGRSSEAAPRSIGTEERARGETRLDRRRRGGCDGALWSMGIAEKEEYDWKRGSFSWLVRSSSNTRRRKIDSRTEQGKDEGGDRGFSCGHRSSTESRWVFVEGKNKIVLVFLDWNPCRMKGNMGFIKRKRRREG</sequence>
<feature type="region of interest" description="Disordered" evidence="1">
    <location>
        <begin position="1"/>
        <end position="38"/>
    </location>
</feature>
<feature type="compositionally biased region" description="Basic and acidic residues" evidence="1">
    <location>
        <begin position="76"/>
        <end position="87"/>
    </location>
</feature>
<evidence type="ECO:0000256" key="1">
    <source>
        <dbReference type="SAM" id="MobiDB-lite"/>
    </source>
</evidence>
<dbReference type="AlphaFoldDB" id="A0AA36DYB6"/>
<accession>A0AA36DYB6</accession>
<feature type="region of interest" description="Disordered" evidence="1">
    <location>
        <begin position="60"/>
        <end position="88"/>
    </location>
</feature>
<keyword evidence="3" id="KW-1185">Reference proteome</keyword>
<evidence type="ECO:0000313" key="2">
    <source>
        <dbReference type="EMBL" id="CAI9276159.1"/>
    </source>
</evidence>
<evidence type="ECO:0000313" key="3">
    <source>
        <dbReference type="Proteomes" id="UP001177003"/>
    </source>
</evidence>
<protein>
    <submittedName>
        <fullName evidence="2">Uncharacterized protein</fullName>
    </submittedName>
</protein>
<feature type="region of interest" description="Disordered" evidence="1">
    <location>
        <begin position="128"/>
        <end position="150"/>
    </location>
</feature>
<reference evidence="2" key="1">
    <citation type="submission" date="2023-04" db="EMBL/GenBank/DDBJ databases">
        <authorList>
            <person name="Vijverberg K."/>
            <person name="Xiong W."/>
            <person name="Schranz E."/>
        </authorList>
    </citation>
    <scope>NUCLEOTIDE SEQUENCE</scope>
</reference>
<organism evidence="2 3">
    <name type="scientific">Lactuca saligna</name>
    <name type="common">Willowleaf lettuce</name>
    <dbReference type="NCBI Taxonomy" id="75948"/>
    <lineage>
        <taxon>Eukaryota</taxon>
        <taxon>Viridiplantae</taxon>
        <taxon>Streptophyta</taxon>
        <taxon>Embryophyta</taxon>
        <taxon>Tracheophyta</taxon>
        <taxon>Spermatophyta</taxon>
        <taxon>Magnoliopsida</taxon>
        <taxon>eudicotyledons</taxon>
        <taxon>Gunneridae</taxon>
        <taxon>Pentapetalae</taxon>
        <taxon>asterids</taxon>
        <taxon>campanulids</taxon>
        <taxon>Asterales</taxon>
        <taxon>Asteraceae</taxon>
        <taxon>Cichorioideae</taxon>
        <taxon>Cichorieae</taxon>
        <taxon>Lactucinae</taxon>
        <taxon>Lactuca</taxon>
    </lineage>
</organism>
<name>A0AA36DYB6_LACSI</name>
<proteinExistence type="predicted"/>
<gene>
    <name evidence="2" type="ORF">LSALG_LOCUS16153</name>
</gene>